<reference evidence="2 3" key="1">
    <citation type="submission" date="2019-12" db="EMBL/GenBank/DDBJ databases">
        <authorList>
            <person name="Alioto T."/>
            <person name="Alioto T."/>
            <person name="Gomez Garrido J."/>
        </authorList>
    </citation>
    <scope>NUCLEOTIDE SEQUENCE [LARGE SCALE GENOMIC DNA]</scope>
</reference>
<proteinExistence type="predicted"/>
<dbReference type="InterPro" id="IPR006867">
    <property type="entry name" value="DUF632"/>
</dbReference>
<evidence type="ECO:0000313" key="2">
    <source>
        <dbReference type="EMBL" id="CAA2991597.1"/>
    </source>
</evidence>
<dbReference type="EMBL" id="CACTIH010005426">
    <property type="protein sequence ID" value="CAA2991597.1"/>
    <property type="molecule type" value="Genomic_DNA"/>
</dbReference>
<evidence type="ECO:0000313" key="3">
    <source>
        <dbReference type="Proteomes" id="UP000594638"/>
    </source>
</evidence>
<dbReference type="Pfam" id="PF04782">
    <property type="entry name" value="DUF632"/>
    <property type="match status" value="1"/>
</dbReference>
<dbReference type="Proteomes" id="UP000594638">
    <property type="component" value="Unassembled WGS sequence"/>
</dbReference>
<dbReference type="OrthoDB" id="1731057at2759"/>
<dbReference type="PANTHER" id="PTHR21450:SF17">
    <property type="entry name" value="OS09G0542500 PROTEIN"/>
    <property type="match status" value="1"/>
</dbReference>
<dbReference type="Gramene" id="OE9A028280T1">
    <property type="protein sequence ID" value="OE9A028280C1"/>
    <property type="gene ID" value="OE9A028280"/>
</dbReference>
<evidence type="ECO:0000259" key="1">
    <source>
        <dbReference type="Pfam" id="PF04782"/>
    </source>
</evidence>
<protein>
    <recommendedName>
        <fullName evidence="1">DUF632 domain-containing protein</fullName>
    </recommendedName>
</protein>
<accession>A0A8S0SI97</accession>
<sequence length="228" mass="26823">MPNKIEKLRDNELVPQVNELLQGMKKTWKIMLESHEIQKKIIQEVKYFTCPLYGKFCNESHRRATLQLETELLNWRACFTEYITAHIKAVHGWLAQFVAPEVEIYSRGRCSTPCCYSNGPPPPVICRDWLASKDKSPDKVSFALKSCRWRLELCGCRKERNRSRNRKGKSTIFPENWTERFWHSKRLRVTGSSSNSLTTIQSKRLSIGMKILKRRRLCWTISEKGWTK</sequence>
<feature type="domain" description="DUF632" evidence="1">
    <location>
        <begin position="3"/>
        <end position="144"/>
    </location>
</feature>
<gene>
    <name evidence="2" type="ORF">OLEA9_A028280</name>
</gene>
<comment type="caution">
    <text evidence="2">The sequence shown here is derived from an EMBL/GenBank/DDBJ whole genome shotgun (WGS) entry which is preliminary data.</text>
</comment>
<dbReference type="AlphaFoldDB" id="A0A8S0SI97"/>
<keyword evidence="3" id="KW-1185">Reference proteome</keyword>
<organism evidence="2 3">
    <name type="scientific">Olea europaea subsp. europaea</name>
    <dbReference type="NCBI Taxonomy" id="158383"/>
    <lineage>
        <taxon>Eukaryota</taxon>
        <taxon>Viridiplantae</taxon>
        <taxon>Streptophyta</taxon>
        <taxon>Embryophyta</taxon>
        <taxon>Tracheophyta</taxon>
        <taxon>Spermatophyta</taxon>
        <taxon>Magnoliopsida</taxon>
        <taxon>eudicotyledons</taxon>
        <taxon>Gunneridae</taxon>
        <taxon>Pentapetalae</taxon>
        <taxon>asterids</taxon>
        <taxon>lamiids</taxon>
        <taxon>Lamiales</taxon>
        <taxon>Oleaceae</taxon>
        <taxon>Oleeae</taxon>
        <taxon>Olea</taxon>
    </lineage>
</organism>
<name>A0A8S0SI97_OLEEU</name>
<dbReference type="PANTHER" id="PTHR21450">
    <property type="entry name" value="PROTEIN ALTERED PHOSPHATE STARVATION RESPONSE 1"/>
    <property type="match status" value="1"/>
</dbReference>